<keyword evidence="2" id="KW-1185">Reference proteome</keyword>
<organism evidence="1 2">
    <name type="scientific">Gemelliphila asaccharolytica</name>
    <dbReference type="NCBI Taxonomy" id="502393"/>
    <lineage>
        <taxon>Bacteria</taxon>
        <taxon>Bacillati</taxon>
        <taxon>Bacillota</taxon>
        <taxon>Bacilli</taxon>
        <taxon>Bacillales</taxon>
        <taxon>Gemellaceae</taxon>
        <taxon>Gemelliphila</taxon>
    </lineage>
</organism>
<dbReference type="RefSeq" id="WP_066130514.1">
    <property type="nucleotide sequence ID" value="NZ_KQ959899.1"/>
</dbReference>
<proteinExistence type="predicted"/>
<protein>
    <recommendedName>
        <fullName evidence="3">Prophage pi2 protein 38</fullName>
    </recommendedName>
</protein>
<gene>
    <name evidence="1" type="ORF">HMPREF1871_00940</name>
</gene>
<comment type="caution">
    <text evidence="1">The sequence shown here is derived from an EMBL/GenBank/DDBJ whole genome shotgun (WGS) entry which is preliminary data.</text>
</comment>
<accession>A0ABR5TNY6</accession>
<evidence type="ECO:0000313" key="2">
    <source>
        <dbReference type="Proteomes" id="UP000070467"/>
    </source>
</evidence>
<sequence>MNKLMEIINEIGLPFAYSHFAEGESPNPPFMVYLFPKNKHFGADGVVFYKNTQIDLELYTDKKDLKLEEKIEEILDREKIYYEKSEVWIESERLYEVLYEFTLNLKITEVNNNGK</sequence>
<name>A0ABR5TNY6_9BACL</name>
<dbReference type="EMBL" id="LSDB01000052">
    <property type="protein sequence ID" value="KXB57031.1"/>
    <property type="molecule type" value="Genomic_DNA"/>
</dbReference>
<dbReference type="Proteomes" id="UP000070467">
    <property type="component" value="Unassembled WGS sequence"/>
</dbReference>
<evidence type="ECO:0008006" key="3">
    <source>
        <dbReference type="Google" id="ProtNLM"/>
    </source>
</evidence>
<reference evidence="1 2" key="1">
    <citation type="submission" date="2016-01" db="EMBL/GenBank/DDBJ databases">
        <authorList>
            <person name="Mitreva M."/>
            <person name="Pepin K.H."/>
            <person name="Mihindukulasuriya K.A."/>
            <person name="Fulton R."/>
            <person name="Fronick C."/>
            <person name="O'Laughlin M."/>
            <person name="Miner T."/>
            <person name="Herter B."/>
            <person name="Rosa B.A."/>
            <person name="Cordes M."/>
            <person name="Tomlinson C."/>
            <person name="Wollam A."/>
            <person name="Palsikar V.B."/>
            <person name="Mardis E.R."/>
            <person name="Wilson R.K."/>
        </authorList>
    </citation>
    <scope>NUCLEOTIDE SEQUENCE [LARGE SCALE GENOMIC DNA]</scope>
    <source>
        <strain evidence="1 2">KA00071</strain>
    </source>
</reference>
<evidence type="ECO:0000313" key="1">
    <source>
        <dbReference type="EMBL" id="KXB57031.1"/>
    </source>
</evidence>